<dbReference type="EMBL" id="JBHSCQ010000004">
    <property type="protein sequence ID" value="MFC4264394.1"/>
    <property type="molecule type" value="Genomic_DNA"/>
</dbReference>
<keyword evidence="4 8" id="KW-1133">Transmembrane helix</keyword>
<dbReference type="PANTHER" id="PTHR19139:SF199">
    <property type="entry name" value="MIP17260P"/>
    <property type="match status" value="1"/>
</dbReference>
<accession>A0ABV8QZ81</accession>
<evidence type="ECO:0000256" key="2">
    <source>
        <dbReference type="ARBA" id="ARBA00006175"/>
    </source>
</evidence>
<feature type="transmembrane region" description="Helical" evidence="8">
    <location>
        <begin position="212"/>
        <end position="235"/>
    </location>
</feature>
<feature type="transmembrane region" description="Helical" evidence="8">
    <location>
        <begin position="86"/>
        <end position="111"/>
    </location>
</feature>
<protein>
    <submittedName>
        <fullName evidence="9">Aquaporin</fullName>
    </submittedName>
</protein>
<comment type="subcellular location">
    <subcellularLocation>
        <location evidence="1">Membrane</location>
        <topology evidence="1">Multi-pass membrane protein</topology>
    </subcellularLocation>
</comment>
<feature type="region of interest" description="Disordered" evidence="7">
    <location>
        <begin position="256"/>
        <end position="333"/>
    </location>
</feature>
<name>A0ABV8QZ81_9MICC</name>
<organism evidence="9 10">
    <name type="scientific">Arthrobacter cryoconiti</name>
    <dbReference type="NCBI Taxonomy" id="748907"/>
    <lineage>
        <taxon>Bacteria</taxon>
        <taxon>Bacillati</taxon>
        <taxon>Actinomycetota</taxon>
        <taxon>Actinomycetes</taxon>
        <taxon>Micrococcales</taxon>
        <taxon>Micrococcaceae</taxon>
        <taxon>Arthrobacter</taxon>
    </lineage>
</organism>
<keyword evidence="10" id="KW-1185">Reference proteome</keyword>
<dbReference type="Gene3D" id="1.20.1080.10">
    <property type="entry name" value="Glycerol uptake facilitator protein"/>
    <property type="match status" value="1"/>
</dbReference>
<evidence type="ECO:0000256" key="1">
    <source>
        <dbReference type="ARBA" id="ARBA00004141"/>
    </source>
</evidence>
<evidence type="ECO:0000313" key="10">
    <source>
        <dbReference type="Proteomes" id="UP001595773"/>
    </source>
</evidence>
<sequence length="333" mass="34129">MTTPGPALARELEYPLSTRIAIEALGSFFIVFAGLATALFNPSPSSVAFAYGLALLASMVAFGHITTGYFNPAFSLAMAVAGRIKWLHAVAFIVAQMIGALFSAVVIYALVKVIPTGAGGGISSIFDSLANGYEAHSPSKVPMVGVLVIEVVAMAVLVAVVLGATSARNKTVLAPLAIGVAFAVAVTITLPVSNGSLNPARATAVVFLADSWAAGQLWLFWLAPLFGAAITAALYRTFAPTSASRTLAEGYETLGAELDEDSEPATEVASDSLADDDDAGRLPAPVPAGGAATQTSVDGTSAGQEAQIPETVVPQATPVEKKNDAQDFFDGPR</sequence>
<dbReference type="PANTHER" id="PTHR19139">
    <property type="entry name" value="AQUAPORIN TRANSPORTER"/>
    <property type="match status" value="1"/>
</dbReference>
<comment type="similarity">
    <text evidence="2 6">Belongs to the MIP/aquaporin (TC 1.A.8) family.</text>
</comment>
<dbReference type="Pfam" id="PF00230">
    <property type="entry name" value="MIP"/>
    <property type="match status" value="1"/>
</dbReference>
<dbReference type="InterPro" id="IPR034294">
    <property type="entry name" value="Aquaporin_transptr"/>
</dbReference>
<dbReference type="SUPFAM" id="SSF81338">
    <property type="entry name" value="Aquaporin-like"/>
    <property type="match status" value="1"/>
</dbReference>
<dbReference type="Proteomes" id="UP001595773">
    <property type="component" value="Unassembled WGS sequence"/>
</dbReference>
<feature type="compositionally biased region" description="Polar residues" evidence="7">
    <location>
        <begin position="292"/>
        <end position="304"/>
    </location>
</feature>
<keyword evidence="3 6" id="KW-0812">Transmembrane</keyword>
<evidence type="ECO:0000256" key="8">
    <source>
        <dbReference type="SAM" id="Phobius"/>
    </source>
</evidence>
<gene>
    <name evidence="9" type="ORF">ACFOW9_02120</name>
</gene>
<dbReference type="RefSeq" id="WP_230067823.1">
    <property type="nucleotide sequence ID" value="NZ_BAABLL010000001.1"/>
</dbReference>
<evidence type="ECO:0000256" key="3">
    <source>
        <dbReference type="ARBA" id="ARBA00022692"/>
    </source>
</evidence>
<proteinExistence type="inferred from homology"/>
<evidence type="ECO:0000313" key="9">
    <source>
        <dbReference type="EMBL" id="MFC4264394.1"/>
    </source>
</evidence>
<feature type="transmembrane region" description="Helical" evidence="8">
    <location>
        <begin position="172"/>
        <end position="192"/>
    </location>
</feature>
<evidence type="ECO:0000256" key="7">
    <source>
        <dbReference type="SAM" id="MobiDB-lite"/>
    </source>
</evidence>
<dbReference type="InterPro" id="IPR023271">
    <property type="entry name" value="Aquaporin-like"/>
</dbReference>
<evidence type="ECO:0000256" key="4">
    <source>
        <dbReference type="ARBA" id="ARBA00022989"/>
    </source>
</evidence>
<feature type="compositionally biased region" description="Basic and acidic residues" evidence="7">
    <location>
        <begin position="319"/>
        <end position="333"/>
    </location>
</feature>
<reference evidence="10" key="1">
    <citation type="journal article" date="2019" name="Int. J. Syst. Evol. Microbiol.">
        <title>The Global Catalogue of Microorganisms (GCM) 10K type strain sequencing project: providing services to taxonomists for standard genome sequencing and annotation.</title>
        <authorList>
            <consortium name="The Broad Institute Genomics Platform"/>
            <consortium name="The Broad Institute Genome Sequencing Center for Infectious Disease"/>
            <person name="Wu L."/>
            <person name="Ma J."/>
        </authorList>
    </citation>
    <scope>NUCLEOTIDE SEQUENCE [LARGE SCALE GENOMIC DNA]</scope>
    <source>
        <strain evidence="10">CGMCC 1.10698</strain>
    </source>
</reference>
<evidence type="ECO:0000256" key="6">
    <source>
        <dbReference type="RuleBase" id="RU000477"/>
    </source>
</evidence>
<keyword evidence="5 8" id="KW-0472">Membrane</keyword>
<feature type="transmembrane region" description="Helical" evidence="8">
    <location>
        <begin position="46"/>
        <end position="65"/>
    </location>
</feature>
<dbReference type="PRINTS" id="PR00783">
    <property type="entry name" value="MINTRINSICP"/>
</dbReference>
<feature type="transmembrane region" description="Helical" evidence="8">
    <location>
        <begin position="20"/>
        <end position="40"/>
    </location>
</feature>
<keyword evidence="6" id="KW-0813">Transport</keyword>
<feature type="transmembrane region" description="Helical" evidence="8">
    <location>
        <begin position="143"/>
        <end position="165"/>
    </location>
</feature>
<evidence type="ECO:0000256" key="5">
    <source>
        <dbReference type="ARBA" id="ARBA00023136"/>
    </source>
</evidence>
<comment type="caution">
    <text evidence="9">The sequence shown here is derived from an EMBL/GenBank/DDBJ whole genome shotgun (WGS) entry which is preliminary data.</text>
</comment>
<dbReference type="InterPro" id="IPR000425">
    <property type="entry name" value="MIP"/>
</dbReference>